<dbReference type="InterPro" id="IPR006119">
    <property type="entry name" value="Resolv_N"/>
</dbReference>
<evidence type="ECO:0000313" key="3">
    <source>
        <dbReference type="Proteomes" id="UP001139011"/>
    </source>
</evidence>
<dbReference type="EMBL" id="JAIWJX010000002">
    <property type="protein sequence ID" value="MCK6257795.1"/>
    <property type="molecule type" value="Genomic_DNA"/>
</dbReference>
<feature type="domain" description="Resolvase/invertase-type recombinase catalytic" evidence="1">
    <location>
        <begin position="1"/>
        <end position="37"/>
    </location>
</feature>
<gene>
    <name evidence="2" type="ORF">LCY76_14495</name>
</gene>
<proteinExistence type="predicted"/>
<organism evidence="2 3">
    <name type="scientific">Fictibacillus marinisediminis</name>
    <dbReference type="NCBI Taxonomy" id="2878389"/>
    <lineage>
        <taxon>Bacteria</taxon>
        <taxon>Bacillati</taxon>
        <taxon>Bacillota</taxon>
        <taxon>Bacilli</taxon>
        <taxon>Bacillales</taxon>
        <taxon>Fictibacillaceae</taxon>
        <taxon>Fictibacillus</taxon>
    </lineage>
</organism>
<dbReference type="RefSeq" id="WP_248253203.1">
    <property type="nucleotide sequence ID" value="NZ_JAIWJX010000002.1"/>
</dbReference>
<protein>
    <submittedName>
        <fullName evidence="2">Recombinase family protein</fullName>
    </submittedName>
</protein>
<dbReference type="Proteomes" id="UP001139011">
    <property type="component" value="Unassembled WGS sequence"/>
</dbReference>
<evidence type="ECO:0000259" key="1">
    <source>
        <dbReference type="PROSITE" id="PS51736"/>
    </source>
</evidence>
<dbReference type="GO" id="GO:0003677">
    <property type="term" value="F:DNA binding"/>
    <property type="evidence" value="ECO:0007669"/>
    <property type="project" value="InterPro"/>
</dbReference>
<dbReference type="GO" id="GO:0000150">
    <property type="term" value="F:DNA strand exchange activity"/>
    <property type="evidence" value="ECO:0007669"/>
    <property type="project" value="InterPro"/>
</dbReference>
<dbReference type="PROSITE" id="PS51736">
    <property type="entry name" value="RECOMBINASES_3"/>
    <property type="match status" value="1"/>
</dbReference>
<comment type="caution">
    <text evidence="2">The sequence shown here is derived from an EMBL/GenBank/DDBJ whole genome shotgun (WGS) entry which is preliminary data.</text>
</comment>
<sequence length="37" mass="4387">MIAIYARVSTEELVKKGFILEDQIKECRKNSFQIHTF</sequence>
<accession>A0A9X1XDF5</accession>
<keyword evidence="3" id="KW-1185">Reference proteome</keyword>
<reference evidence="2" key="1">
    <citation type="submission" date="2021-09" db="EMBL/GenBank/DDBJ databases">
        <title>Genome analysis of Fictibacillus sp. KIGAM418 isolated from marine sediment.</title>
        <authorList>
            <person name="Seo M.-J."/>
            <person name="Cho E.-S."/>
            <person name="Hwang C.Y."/>
        </authorList>
    </citation>
    <scope>NUCLEOTIDE SEQUENCE</scope>
    <source>
        <strain evidence="2">KIGAM418</strain>
    </source>
</reference>
<name>A0A9X1XDF5_9BACL</name>
<dbReference type="AlphaFoldDB" id="A0A9X1XDF5"/>
<evidence type="ECO:0000313" key="2">
    <source>
        <dbReference type="EMBL" id="MCK6257795.1"/>
    </source>
</evidence>